<dbReference type="Gramene" id="ERN04851">
    <property type="protein sequence ID" value="ERN04851"/>
    <property type="gene ID" value="AMTR_s00146p00066990"/>
</dbReference>
<dbReference type="HOGENOM" id="CLU_100457_1_0_1"/>
<protein>
    <recommendedName>
        <fullName evidence="4">PHD-type domain-containing protein</fullName>
    </recommendedName>
</protein>
<dbReference type="PROSITE" id="PS51805">
    <property type="entry name" value="EPHD"/>
    <property type="match status" value="1"/>
</dbReference>
<dbReference type="EMBL" id="KI394155">
    <property type="protein sequence ID" value="ERN04851.1"/>
    <property type="molecule type" value="Genomic_DNA"/>
</dbReference>
<dbReference type="eggNOG" id="KOG0955">
    <property type="taxonomic scope" value="Eukaryota"/>
</dbReference>
<dbReference type="InterPro" id="IPR013083">
    <property type="entry name" value="Znf_RING/FYVE/PHD"/>
</dbReference>
<reference evidence="6" key="1">
    <citation type="journal article" date="2013" name="Science">
        <title>The Amborella genome and the evolution of flowering plants.</title>
        <authorList>
            <consortium name="Amborella Genome Project"/>
        </authorList>
    </citation>
    <scope>NUCLEOTIDE SEQUENCE [LARGE SCALE GENOMIC DNA]</scope>
</reference>
<evidence type="ECO:0000313" key="6">
    <source>
        <dbReference type="Proteomes" id="UP000017836"/>
    </source>
</evidence>
<dbReference type="GO" id="GO:0008270">
    <property type="term" value="F:zinc ion binding"/>
    <property type="evidence" value="ECO:0007669"/>
    <property type="project" value="UniProtKB-KW"/>
</dbReference>
<dbReference type="AlphaFoldDB" id="W1PB64"/>
<dbReference type="InterPro" id="IPR011011">
    <property type="entry name" value="Znf_FYVE_PHD"/>
</dbReference>
<evidence type="ECO:0000259" key="4">
    <source>
        <dbReference type="PROSITE" id="PS51805"/>
    </source>
</evidence>
<dbReference type="STRING" id="13333.W1PB64"/>
<name>W1PB64_AMBTC</name>
<dbReference type="Pfam" id="PF13832">
    <property type="entry name" value="zf-HC5HC2H_2"/>
    <property type="match status" value="1"/>
</dbReference>
<organism evidence="5 6">
    <name type="scientific">Amborella trichopoda</name>
    <dbReference type="NCBI Taxonomy" id="13333"/>
    <lineage>
        <taxon>Eukaryota</taxon>
        <taxon>Viridiplantae</taxon>
        <taxon>Streptophyta</taxon>
        <taxon>Embryophyta</taxon>
        <taxon>Tracheophyta</taxon>
        <taxon>Spermatophyta</taxon>
        <taxon>Magnoliopsida</taxon>
        <taxon>Amborellales</taxon>
        <taxon>Amborellaceae</taxon>
        <taxon>Amborella</taxon>
    </lineage>
</organism>
<dbReference type="SUPFAM" id="SSF57903">
    <property type="entry name" value="FYVE/PHD zinc finger"/>
    <property type="match status" value="1"/>
</dbReference>
<dbReference type="Proteomes" id="UP000017836">
    <property type="component" value="Unassembled WGS sequence"/>
</dbReference>
<sequence>MVHASCYGDPLQSSIPEGDWFCCRCEKIAENPTCCLCPVKEGAMKPTIDGKWAHILCALFVPEVFFREPEEREGIDCSKVPLRRFEEGCYLCGTKNGSVIDCSEPKCGAKFHVSCALEKDLCVEYREEKRRGIVVGFCEVHTQLWKKV</sequence>
<keyword evidence="3" id="KW-0862">Zinc</keyword>
<dbReference type="OMA" id="CYLCEIR"/>
<evidence type="ECO:0000256" key="1">
    <source>
        <dbReference type="ARBA" id="ARBA00022723"/>
    </source>
</evidence>
<evidence type="ECO:0000256" key="3">
    <source>
        <dbReference type="ARBA" id="ARBA00022833"/>
    </source>
</evidence>
<dbReference type="InterPro" id="IPR050701">
    <property type="entry name" value="Histone_Mod_Regulator"/>
</dbReference>
<gene>
    <name evidence="5" type="ORF">AMTR_s00146p00066990</name>
</gene>
<proteinExistence type="predicted"/>
<dbReference type="Gene3D" id="3.30.40.10">
    <property type="entry name" value="Zinc/RING finger domain, C3HC4 (zinc finger)"/>
    <property type="match status" value="2"/>
</dbReference>
<evidence type="ECO:0000313" key="5">
    <source>
        <dbReference type="EMBL" id="ERN04851.1"/>
    </source>
</evidence>
<dbReference type="InterPro" id="IPR034732">
    <property type="entry name" value="EPHD"/>
</dbReference>
<dbReference type="PANTHER" id="PTHR13793:SF148">
    <property type="entry name" value="RING_FYVE_PHD ZINC FINGER SUPERFAMILY PROTEIN"/>
    <property type="match status" value="1"/>
</dbReference>
<keyword evidence="1" id="KW-0479">Metal-binding</keyword>
<keyword evidence="2" id="KW-0863">Zinc-finger</keyword>
<dbReference type="PANTHER" id="PTHR13793">
    <property type="entry name" value="PHD FINGER PROTEINS"/>
    <property type="match status" value="1"/>
</dbReference>
<dbReference type="CDD" id="cd15571">
    <property type="entry name" value="ePHD"/>
    <property type="match status" value="1"/>
</dbReference>
<feature type="domain" description="PHD-type" evidence="4">
    <location>
        <begin position="31"/>
        <end position="142"/>
    </location>
</feature>
<evidence type="ECO:0000256" key="2">
    <source>
        <dbReference type="ARBA" id="ARBA00022771"/>
    </source>
</evidence>
<keyword evidence="6" id="KW-1185">Reference proteome</keyword>
<accession>W1PB64</accession>